<evidence type="ECO:0000313" key="15">
    <source>
        <dbReference type="EMBL" id="QHB52000.1"/>
    </source>
</evidence>
<evidence type="ECO:0000256" key="1">
    <source>
        <dbReference type="ARBA" id="ARBA00004496"/>
    </source>
</evidence>
<evidence type="ECO:0000256" key="10">
    <source>
        <dbReference type="ARBA" id="ARBA00025699"/>
    </source>
</evidence>
<dbReference type="GO" id="GO:0070042">
    <property type="term" value="F:rRNA (uridine-N3-)-methyltransferase activity"/>
    <property type="evidence" value="ECO:0007669"/>
    <property type="project" value="TreeGrafter"/>
</dbReference>
<dbReference type="NCBIfam" id="NF008691">
    <property type="entry name" value="PRK11713.1-4"/>
    <property type="match status" value="1"/>
</dbReference>
<dbReference type="Proteomes" id="UP000465035">
    <property type="component" value="Chromosome"/>
</dbReference>
<dbReference type="InterPro" id="IPR046887">
    <property type="entry name" value="RsmE_PUA-like"/>
</dbReference>
<dbReference type="RefSeq" id="WP_159298733.1">
    <property type="nucleotide sequence ID" value="NZ_CP047121.1"/>
</dbReference>
<evidence type="ECO:0000259" key="14">
    <source>
        <dbReference type="Pfam" id="PF20260"/>
    </source>
</evidence>
<evidence type="ECO:0000256" key="11">
    <source>
        <dbReference type="ARBA" id="ARBA00047944"/>
    </source>
</evidence>
<dbReference type="GeneID" id="69058158"/>
<evidence type="ECO:0000259" key="13">
    <source>
        <dbReference type="Pfam" id="PF04452"/>
    </source>
</evidence>
<keyword evidence="7 12" id="KW-0489">Methyltransferase</keyword>
<dbReference type="EC" id="2.1.1.193" evidence="3 12"/>
<dbReference type="CDD" id="cd18084">
    <property type="entry name" value="RsmE-like"/>
    <property type="match status" value="1"/>
</dbReference>
<dbReference type="PANTHER" id="PTHR30027:SF3">
    <property type="entry name" value="16S RRNA (URACIL(1498)-N(3))-METHYLTRANSFERASE"/>
    <property type="match status" value="1"/>
</dbReference>
<proteinExistence type="inferred from homology"/>
<evidence type="ECO:0000313" key="16">
    <source>
        <dbReference type="Proteomes" id="UP000465035"/>
    </source>
</evidence>
<keyword evidence="8 12" id="KW-0808">Transferase</keyword>
<keyword evidence="6 12" id="KW-0698">rRNA processing</keyword>
<name>A0A6P1E765_LENHI</name>
<dbReference type="InterPro" id="IPR006700">
    <property type="entry name" value="RsmE"/>
</dbReference>
<dbReference type="SUPFAM" id="SSF88697">
    <property type="entry name" value="PUA domain-like"/>
    <property type="match status" value="1"/>
</dbReference>
<dbReference type="GO" id="GO:0005737">
    <property type="term" value="C:cytoplasm"/>
    <property type="evidence" value="ECO:0007669"/>
    <property type="project" value="UniProtKB-SubCell"/>
</dbReference>
<protein>
    <recommendedName>
        <fullName evidence="4 12">Ribosomal RNA small subunit methyltransferase E</fullName>
        <ecNumber evidence="3 12">2.1.1.193</ecNumber>
    </recommendedName>
</protein>
<comment type="subcellular location">
    <subcellularLocation>
        <location evidence="1 12">Cytoplasm</location>
    </subcellularLocation>
</comment>
<dbReference type="PIRSF" id="PIRSF015601">
    <property type="entry name" value="MTase_slr0722"/>
    <property type="match status" value="1"/>
</dbReference>
<evidence type="ECO:0000256" key="9">
    <source>
        <dbReference type="ARBA" id="ARBA00022691"/>
    </source>
</evidence>
<dbReference type="SUPFAM" id="SSF75217">
    <property type="entry name" value="alpha/beta knot"/>
    <property type="match status" value="1"/>
</dbReference>
<dbReference type="EMBL" id="CP047121">
    <property type="protein sequence ID" value="QHB52000.1"/>
    <property type="molecule type" value="Genomic_DNA"/>
</dbReference>
<dbReference type="PANTHER" id="PTHR30027">
    <property type="entry name" value="RIBOSOMAL RNA SMALL SUBUNIT METHYLTRANSFERASE E"/>
    <property type="match status" value="1"/>
</dbReference>
<dbReference type="InterPro" id="IPR015947">
    <property type="entry name" value="PUA-like_sf"/>
</dbReference>
<evidence type="ECO:0000256" key="2">
    <source>
        <dbReference type="ARBA" id="ARBA00005528"/>
    </source>
</evidence>
<evidence type="ECO:0000256" key="5">
    <source>
        <dbReference type="ARBA" id="ARBA00022490"/>
    </source>
</evidence>
<dbReference type="Pfam" id="PF04452">
    <property type="entry name" value="Methyltrans_RNA"/>
    <property type="match status" value="1"/>
</dbReference>
<dbReference type="InterPro" id="IPR046886">
    <property type="entry name" value="RsmE_MTase_dom"/>
</dbReference>
<feature type="domain" description="Ribosomal RNA small subunit methyltransferase E PUA-like" evidence="14">
    <location>
        <begin position="21"/>
        <end position="64"/>
    </location>
</feature>
<gene>
    <name evidence="15" type="ORF">GQR93_07270</name>
</gene>
<dbReference type="Pfam" id="PF20260">
    <property type="entry name" value="PUA_4"/>
    <property type="match status" value="1"/>
</dbReference>
<evidence type="ECO:0000256" key="7">
    <source>
        <dbReference type="ARBA" id="ARBA00022603"/>
    </source>
</evidence>
<keyword evidence="5 12" id="KW-0963">Cytoplasm</keyword>
<evidence type="ECO:0000256" key="12">
    <source>
        <dbReference type="PIRNR" id="PIRNR015601"/>
    </source>
</evidence>
<comment type="similarity">
    <text evidence="2 12">Belongs to the RNA methyltransferase RsmE family.</text>
</comment>
<organism evidence="15 16">
    <name type="scientific">Lentilactobacillus hilgardii</name>
    <name type="common">Lactobacillus hilgardii</name>
    <dbReference type="NCBI Taxonomy" id="1588"/>
    <lineage>
        <taxon>Bacteria</taxon>
        <taxon>Bacillati</taxon>
        <taxon>Bacillota</taxon>
        <taxon>Bacilli</taxon>
        <taxon>Lactobacillales</taxon>
        <taxon>Lactobacillaceae</taxon>
        <taxon>Lentilactobacillus</taxon>
    </lineage>
</organism>
<dbReference type="InterPro" id="IPR029026">
    <property type="entry name" value="tRNA_m1G_MTases_N"/>
</dbReference>
<dbReference type="InterPro" id="IPR029028">
    <property type="entry name" value="Alpha/beta_knot_MTases"/>
</dbReference>
<evidence type="ECO:0000256" key="8">
    <source>
        <dbReference type="ARBA" id="ARBA00022679"/>
    </source>
</evidence>
<dbReference type="NCBIfam" id="TIGR00046">
    <property type="entry name" value="RsmE family RNA methyltransferase"/>
    <property type="match status" value="1"/>
</dbReference>
<dbReference type="GO" id="GO:0070475">
    <property type="term" value="P:rRNA base methylation"/>
    <property type="evidence" value="ECO:0007669"/>
    <property type="project" value="TreeGrafter"/>
</dbReference>
<accession>A0A6P1E765</accession>
<sequence>MQHYFINENLTNNQRVILPLEIGHHLSKVLRAEVGNKVQLVSVTHLVYLAEIGSIDGRQVTATIQKELHMNVELPVEVTIVSGLSKKNKPELIVQKATELGADHIIFLPMARSIVKWDKKSEKKLKRLNEVALSAAEQSHRNLVPTVSYLHSLYELTKRPFDVKLVAYEEAAKDGEESNLAQALKDIRPDTSIVAVFGPEGGISSEEISLLTDQAYISAGLGPRILRTETAPMYFLSSVSVMTELLKS</sequence>
<keyword evidence="9 12" id="KW-0949">S-adenosyl-L-methionine</keyword>
<reference evidence="15 16" key="1">
    <citation type="submission" date="2019-12" db="EMBL/GenBank/DDBJ databases">
        <title>Lactobacillus hilgardii FLUB.</title>
        <authorList>
            <person name="Gustaw K."/>
        </authorList>
    </citation>
    <scope>NUCLEOTIDE SEQUENCE [LARGE SCALE GENOMIC DNA]</scope>
    <source>
        <strain evidence="15 16">FLUB</strain>
    </source>
</reference>
<evidence type="ECO:0000256" key="4">
    <source>
        <dbReference type="ARBA" id="ARBA00013673"/>
    </source>
</evidence>
<feature type="domain" description="Ribosomal RNA small subunit methyltransferase E methyltransferase" evidence="13">
    <location>
        <begin position="73"/>
        <end position="239"/>
    </location>
</feature>
<evidence type="ECO:0000256" key="6">
    <source>
        <dbReference type="ARBA" id="ARBA00022552"/>
    </source>
</evidence>
<evidence type="ECO:0000256" key="3">
    <source>
        <dbReference type="ARBA" id="ARBA00012328"/>
    </source>
</evidence>
<comment type="catalytic activity">
    <reaction evidence="11 12">
        <text>uridine(1498) in 16S rRNA + S-adenosyl-L-methionine = N(3)-methyluridine(1498) in 16S rRNA + S-adenosyl-L-homocysteine + H(+)</text>
        <dbReference type="Rhea" id="RHEA:42920"/>
        <dbReference type="Rhea" id="RHEA-COMP:10283"/>
        <dbReference type="Rhea" id="RHEA-COMP:10284"/>
        <dbReference type="ChEBI" id="CHEBI:15378"/>
        <dbReference type="ChEBI" id="CHEBI:57856"/>
        <dbReference type="ChEBI" id="CHEBI:59789"/>
        <dbReference type="ChEBI" id="CHEBI:65315"/>
        <dbReference type="ChEBI" id="CHEBI:74502"/>
        <dbReference type="EC" id="2.1.1.193"/>
    </reaction>
</comment>
<dbReference type="AlphaFoldDB" id="A0A6P1E765"/>
<dbReference type="Gene3D" id="3.40.1280.10">
    <property type="match status" value="1"/>
</dbReference>
<comment type="function">
    <text evidence="10 12">Specifically methylates the N3 position of the uracil ring of uridine 1498 (m3U1498) in 16S rRNA. Acts on the fully assembled 30S ribosomal subunit.</text>
</comment>
<dbReference type="SMR" id="A0A6P1E765"/>